<keyword evidence="2" id="KW-1185">Reference proteome</keyword>
<sequence length="83" mass="8862">MYFYPTPGEGAARCTFDGIVIVGQQKIADGLWPSDHFGLLSTFTIYEEDGISGAAAEDGGRVKVKRTELDPPGSSKQAPISIE</sequence>
<accession>A0A9W6X7S4</accession>
<proteinExistence type="predicted"/>
<dbReference type="EMBL" id="BSXT01000730">
    <property type="protein sequence ID" value="GMF33203.1"/>
    <property type="molecule type" value="Genomic_DNA"/>
</dbReference>
<name>A0A9W6X7S4_9STRA</name>
<protein>
    <submittedName>
        <fullName evidence="1">Unnamed protein product</fullName>
    </submittedName>
</protein>
<dbReference type="Proteomes" id="UP001165121">
    <property type="component" value="Unassembled WGS sequence"/>
</dbReference>
<evidence type="ECO:0000313" key="2">
    <source>
        <dbReference type="Proteomes" id="UP001165121"/>
    </source>
</evidence>
<dbReference type="Gene3D" id="3.60.10.10">
    <property type="entry name" value="Endonuclease/exonuclease/phosphatase"/>
    <property type="match status" value="1"/>
</dbReference>
<dbReference type="OrthoDB" id="9975959at2759"/>
<evidence type="ECO:0000313" key="1">
    <source>
        <dbReference type="EMBL" id="GMF33203.1"/>
    </source>
</evidence>
<dbReference type="InterPro" id="IPR036691">
    <property type="entry name" value="Endo/exonu/phosph_ase_sf"/>
</dbReference>
<gene>
    <name evidence="1" type="ORF">Pfra01_000815600</name>
</gene>
<dbReference type="AlphaFoldDB" id="A0A9W6X7S4"/>
<organism evidence="1 2">
    <name type="scientific">Phytophthora fragariaefolia</name>
    <dbReference type="NCBI Taxonomy" id="1490495"/>
    <lineage>
        <taxon>Eukaryota</taxon>
        <taxon>Sar</taxon>
        <taxon>Stramenopiles</taxon>
        <taxon>Oomycota</taxon>
        <taxon>Peronosporomycetes</taxon>
        <taxon>Peronosporales</taxon>
        <taxon>Peronosporaceae</taxon>
        <taxon>Phytophthora</taxon>
    </lineage>
</organism>
<comment type="caution">
    <text evidence="1">The sequence shown here is derived from an EMBL/GenBank/DDBJ whole genome shotgun (WGS) entry which is preliminary data.</text>
</comment>
<reference evidence="1" key="1">
    <citation type="submission" date="2023-04" db="EMBL/GenBank/DDBJ databases">
        <title>Phytophthora fragariaefolia NBRC 109709.</title>
        <authorList>
            <person name="Ichikawa N."/>
            <person name="Sato H."/>
            <person name="Tonouchi N."/>
        </authorList>
    </citation>
    <scope>NUCLEOTIDE SEQUENCE</scope>
    <source>
        <strain evidence="1">NBRC 109709</strain>
    </source>
</reference>